<feature type="compositionally biased region" description="Low complexity" evidence="1">
    <location>
        <begin position="100"/>
        <end position="115"/>
    </location>
</feature>
<feature type="region of interest" description="Disordered" evidence="1">
    <location>
        <begin position="63"/>
        <end position="129"/>
    </location>
</feature>
<accession>A0A317XKK4</accession>
<evidence type="ECO:0000313" key="3">
    <source>
        <dbReference type="Proteomes" id="UP000246740"/>
    </source>
</evidence>
<feature type="region of interest" description="Disordered" evidence="1">
    <location>
        <begin position="1"/>
        <end position="49"/>
    </location>
</feature>
<protein>
    <submittedName>
        <fullName evidence="2">Uncharacterized protein</fullName>
    </submittedName>
</protein>
<evidence type="ECO:0000313" key="2">
    <source>
        <dbReference type="EMBL" id="PWY98846.1"/>
    </source>
</evidence>
<proteinExistence type="predicted"/>
<dbReference type="AlphaFoldDB" id="A0A317XKK4"/>
<reference evidence="2 3" key="1">
    <citation type="journal article" date="2018" name="Mol. Biol. Evol.">
        <title>Broad Genomic Sampling Reveals a Smut Pathogenic Ancestry of the Fungal Clade Ustilaginomycotina.</title>
        <authorList>
            <person name="Kijpornyongpan T."/>
            <person name="Mondo S.J."/>
            <person name="Barry K."/>
            <person name="Sandor L."/>
            <person name="Lee J."/>
            <person name="Lipzen A."/>
            <person name="Pangilinan J."/>
            <person name="LaButti K."/>
            <person name="Hainaut M."/>
            <person name="Henrissat B."/>
            <person name="Grigoriev I.V."/>
            <person name="Spatafora J.W."/>
            <person name="Aime M.C."/>
        </authorList>
    </citation>
    <scope>NUCLEOTIDE SEQUENCE [LARGE SCALE GENOMIC DNA]</scope>
    <source>
        <strain evidence="2 3">MCA 3645</strain>
    </source>
</reference>
<organism evidence="2 3">
    <name type="scientific">Testicularia cyperi</name>
    <dbReference type="NCBI Taxonomy" id="1882483"/>
    <lineage>
        <taxon>Eukaryota</taxon>
        <taxon>Fungi</taxon>
        <taxon>Dikarya</taxon>
        <taxon>Basidiomycota</taxon>
        <taxon>Ustilaginomycotina</taxon>
        <taxon>Ustilaginomycetes</taxon>
        <taxon>Ustilaginales</taxon>
        <taxon>Anthracoideaceae</taxon>
        <taxon>Testicularia</taxon>
    </lineage>
</organism>
<gene>
    <name evidence="2" type="ORF">BCV70DRAFT_29477</name>
</gene>
<keyword evidence="3" id="KW-1185">Reference proteome</keyword>
<dbReference type="EMBL" id="KZ819197">
    <property type="protein sequence ID" value="PWY98846.1"/>
    <property type="molecule type" value="Genomic_DNA"/>
</dbReference>
<sequence>MARAMASSSSISSSSSPSPSPATTARRLSDESAGAMSTSSSLRAAEELPPACDSSIALRSIASSDSSSALAPSPVIDSAPRGTIEPLPGSPRPPGEEESIAAAAMAGALASEPSATVGSVGAWEPEEPSAARCRACSSSRDRRSACVFV</sequence>
<dbReference type="Proteomes" id="UP000246740">
    <property type="component" value="Unassembled WGS sequence"/>
</dbReference>
<dbReference type="InParanoid" id="A0A317XKK4"/>
<feature type="compositionally biased region" description="Low complexity" evidence="1">
    <location>
        <begin position="7"/>
        <end position="17"/>
    </location>
</feature>
<feature type="compositionally biased region" description="Low complexity" evidence="1">
    <location>
        <begin position="63"/>
        <end position="74"/>
    </location>
</feature>
<name>A0A317XKK4_9BASI</name>
<evidence type="ECO:0000256" key="1">
    <source>
        <dbReference type="SAM" id="MobiDB-lite"/>
    </source>
</evidence>